<gene>
    <name evidence="1" type="ORF">BpHYR1_039160</name>
</gene>
<evidence type="ECO:0000313" key="2">
    <source>
        <dbReference type="Proteomes" id="UP000276133"/>
    </source>
</evidence>
<protein>
    <submittedName>
        <fullName evidence="1">Uncharacterized protein</fullName>
    </submittedName>
</protein>
<accession>A0A3M7QYV8</accession>
<dbReference type="EMBL" id="REGN01004685">
    <property type="protein sequence ID" value="RNA16537.1"/>
    <property type="molecule type" value="Genomic_DNA"/>
</dbReference>
<sequence length="82" mass="9899">MCLWFNLMKRSEKNDFLCRVKATSDFLKYTIDICKIKKDILIIINHIRELWSETIRVLYVRNKILSLVWLAKKCQQISSKIH</sequence>
<proteinExistence type="predicted"/>
<name>A0A3M7QYV8_BRAPC</name>
<comment type="caution">
    <text evidence="1">The sequence shown here is derived from an EMBL/GenBank/DDBJ whole genome shotgun (WGS) entry which is preliminary data.</text>
</comment>
<reference evidence="1 2" key="1">
    <citation type="journal article" date="2018" name="Sci. Rep.">
        <title>Genomic signatures of local adaptation to the degree of environmental predictability in rotifers.</title>
        <authorList>
            <person name="Franch-Gras L."/>
            <person name="Hahn C."/>
            <person name="Garcia-Roger E.M."/>
            <person name="Carmona M.J."/>
            <person name="Serra M."/>
            <person name="Gomez A."/>
        </authorList>
    </citation>
    <scope>NUCLEOTIDE SEQUENCE [LARGE SCALE GENOMIC DNA]</scope>
    <source>
        <strain evidence="1">HYR1</strain>
    </source>
</reference>
<dbReference type="Proteomes" id="UP000276133">
    <property type="component" value="Unassembled WGS sequence"/>
</dbReference>
<keyword evidence="2" id="KW-1185">Reference proteome</keyword>
<organism evidence="1 2">
    <name type="scientific">Brachionus plicatilis</name>
    <name type="common">Marine rotifer</name>
    <name type="synonym">Brachionus muelleri</name>
    <dbReference type="NCBI Taxonomy" id="10195"/>
    <lineage>
        <taxon>Eukaryota</taxon>
        <taxon>Metazoa</taxon>
        <taxon>Spiralia</taxon>
        <taxon>Gnathifera</taxon>
        <taxon>Rotifera</taxon>
        <taxon>Eurotatoria</taxon>
        <taxon>Monogononta</taxon>
        <taxon>Pseudotrocha</taxon>
        <taxon>Ploima</taxon>
        <taxon>Brachionidae</taxon>
        <taxon>Brachionus</taxon>
    </lineage>
</organism>
<evidence type="ECO:0000313" key="1">
    <source>
        <dbReference type="EMBL" id="RNA16537.1"/>
    </source>
</evidence>
<dbReference type="AlphaFoldDB" id="A0A3M7QYV8"/>